<dbReference type="AlphaFoldDB" id="A0A239FQV9"/>
<feature type="transmembrane region" description="Helical" evidence="1">
    <location>
        <begin position="12"/>
        <end position="31"/>
    </location>
</feature>
<dbReference type="Proteomes" id="UP000198432">
    <property type="component" value="Unassembled WGS sequence"/>
</dbReference>
<evidence type="ECO:0000313" key="2">
    <source>
        <dbReference type="EMBL" id="SNS58603.1"/>
    </source>
</evidence>
<evidence type="ECO:0000256" key="1">
    <source>
        <dbReference type="SAM" id="Phobius"/>
    </source>
</evidence>
<gene>
    <name evidence="2" type="ORF">SAMN06296052_10959</name>
</gene>
<dbReference type="EMBL" id="FZOQ01000009">
    <property type="protein sequence ID" value="SNS58603.1"/>
    <property type="molecule type" value="Genomic_DNA"/>
</dbReference>
<proteinExistence type="predicted"/>
<reference evidence="3" key="1">
    <citation type="submission" date="2017-06" db="EMBL/GenBank/DDBJ databases">
        <authorList>
            <person name="Varghese N."/>
            <person name="Submissions S."/>
        </authorList>
    </citation>
    <scope>NUCLEOTIDE SEQUENCE [LARGE SCALE GENOMIC DNA]</scope>
    <source>
        <strain evidence="3">NKM1</strain>
    </source>
</reference>
<keyword evidence="1" id="KW-0472">Membrane</keyword>
<accession>A0A239FQV9</accession>
<keyword evidence="1" id="KW-1133">Transmembrane helix</keyword>
<organism evidence="2 3">
    <name type="scientific">Pontibacter ummariensis</name>
    <dbReference type="NCBI Taxonomy" id="1610492"/>
    <lineage>
        <taxon>Bacteria</taxon>
        <taxon>Pseudomonadati</taxon>
        <taxon>Bacteroidota</taxon>
        <taxon>Cytophagia</taxon>
        <taxon>Cytophagales</taxon>
        <taxon>Hymenobacteraceae</taxon>
        <taxon>Pontibacter</taxon>
    </lineage>
</organism>
<evidence type="ECO:0000313" key="3">
    <source>
        <dbReference type="Proteomes" id="UP000198432"/>
    </source>
</evidence>
<name>A0A239FQV9_9BACT</name>
<sequence length="34" mass="3765">MTPAKRLGEQEEVWQAFILFASAGPAIATGYKWP</sequence>
<keyword evidence="1" id="KW-0812">Transmembrane</keyword>
<keyword evidence="3" id="KW-1185">Reference proteome</keyword>
<protein>
    <submittedName>
        <fullName evidence="2">Uncharacterized protein</fullName>
    </submittedName>
</protein>